<evidence type="ECO:0000256" key="6">
    <source>
        <dbReference type="ARBA" id="ARBA00023002"/>
    </source>
</evidence>
<reference evidence="10 11" key="1">
    <citation type="submission" date="2017-06" db="EMBL/GenBank/DDBJ databases">
        <title>Draft genome sequence of the halophilic bacterium Marinobacter vinifirmus FB1.</title>
        <authorList>
            <person name="Stepanov V.G."/>
            <person name="Roberts D.J."/>
            <person name="Fox G.E."/>
        </authorList>
    </citation>
    <scope>NUCLEOTIDE SEQUENCE [LARGE SCALE GENOMIC DNA]</scope>
    <source>
        <strain evidence="10 11">FB1</strain>
    </source>
</reference>
<keyword evidence="5 10" id="KW-0223">Dioxygenase</keyword>
<dbReference type="InterPro" id="IPR032854">
    <property type="entry name" value="ALKBH3"/>
</dbReference>
<feature type="domain" description="Fe2OG dioxygenase" evidence="9">
    <location>
        <begin position="103"/>
        <end position="200"/>
    </location>
</feature>
<dbReference type="GO" id="GO:0016787">
    <property type="term" value="F:hydrolase activity"/>
    <property type="evidence" value="ECO:0007669"/>
    <property type="project" value="UniProtKB-ARBA"/>
</dbReference>
<comment type="caution">
    <text evidence="10">The sequence shown here is derived from an EMBL/GenBank/DDBJ whole genome shotgun (WGS) entry which is preliminary data.</text>
</comment>
<dbReference type="InterPro" id="IPR027450">
    <property type="entry name" value="AlkB-like"/>
</dbReference>
<evidence type="ECO:0000256" key="8">
    <source>
        <dbReference type="ARBA" id="ARBA00023204"/>
    </source>
</evidence>
<dbReference type="GO" id="GO:0006307">
    <property type="term" value="P:DNA alkylation repair"/>
    <property type="evidence" value="ECO:0007669"/>
    <property type="project" value="InterPro"/>
</dbReference>
<dbReference type="Pfam" id="PF13532">
    <property type="entry name" value="2OG-FeII_Oxy_2"/>
    <property type="match status" value="1"/>
</dbReference>
<dbReference type="FunFam" id="2.60.120.590:FF:000004">
    <property type="entry name" value="DNA oxidative demethylase ALKBH2"/>
    <property type="match status" value="1"/>
</dbReference>
<dbReference type="PANTHER" id="PTHR31212:SF4">
    <property type="entry name" value="ALPHA-KETOGLUTARATE-DEPENDENT DIOXYGENASE ALKB HOMOLOG 3"/>
    <property type="match status" value="1"/>
</dbReference>
<sequence length="201" mass="23014">MDLFDQFTPPGNLLPYDGDVRYYGVVMGHGQTDDFFRRLLEEIPWAHDELVMFGRPVVTRRKVAWYGDRPFTYTYSRATKQALPWVPVLAELKALVEQCSGEPYNSCLLNLYHSGEEAMGWHSDDEPELKKHGAIASVSLGAPRRFVFRHKQSKDQIKLMLEHGSLLEMKGSTQAFWQHSLPATKTVQSPRINLTFRAMVA</sequence>
<dbReference type="InterPro" id="IPR037151">
    <property type="entry name" value="AlkB-like_sf"/>
</dbReference>
<proteinExistence type="predicted"/>
<organism evidence="10 11">
    <name type="scientific">Marinobacter vinifirmus</name>
    <dbReference type="NCBI Taxonomy" id="355591"/>
    <lineage>
        <taxon>Bacteria</taxon>
        <taxon>Pseudomonadati</taxon>
        <taxon>Pseudomonadota</taxon>
        <taxon>Gammaproteobacteria</taxon>
        <taxon>Pseudomonadales</taxon>
        <taxon>Marinobacteraceae</taxon>
        <taxon>Marinobacter</taxon>
    </lineage>
</organism>
<dbReference type="GO" id="GO:0140097">
    <property type="term" value="F:catalytic activity, acting on DNA"/>
    <property type="evidence" value="ECO:0007669"/>
    <property type="project" value="UniProtKB-ARBA"/>
</dbReference>
<evidence type="ECO:0000256" key="5">
    <source>
        <dbReference type="ARBA" id="ARBA00022964"/>
    </source>
</evidence>
<evidence type="ECO:0000313" key="10">
    <source>
        <dbReference type="EMBL" id="OZC34706.1"/>
    </source>
</evidence>
<evidence type="ECO:0000313" key="11">
    <source>
        <dbReference type="Proteomes" id="UP000216984"/>
    </source>
</evidence>
<dbReference type="RefSeq" id="WP_094626079.1">
    <property type="nucleotide sequence ID" value="NZ_NEFY01000029.1"/>
</dbReference>
<evidence type="ECO:0000259" key="9">
    <source>
        <dbReference type="PROSITE" id="PS51471"/>
    </source>
</evidence>
<keyword evidence="8" id="KW-0234">DNA repair</keyword>
<keyword evidence="2" id="KW-0479">Metal-binding</keyword>
<gene>
    <name evidence="10" type="ORF">B9Q17_01725</name>
</gene>
<comment type="cofactor">
    <cofactor evidence="1">
        <name>Fe(2+)</name>
        <dbReference type="ChEBI" id="CHEBI:29033"/>
    </cofactor>
</comment>
<dbReference type="Proteomes" id="UP000216984">
    <property type="component" value="Unassembled WGS sequence"/>
</dbReference>
<dbReference type="AlphaFoldDB" id="A0A7Z1IKU3"/>
<dbReference type="GO" id="GO:0032451">
    <property type="term" value="F:demethylase activity"/>
    <property type="evidence" value="ECO:0007669"/>
    <property type="project" value="UniProtKB-ARBA"/>
</dbReference>
<accession>A0A7Z1IKU3</accession>
<dbReference type="PROSITE" id="PS51471">
    <property type="entry name" value="FE2OG_OXY"/>
    <property type="match status" value="1"/>
</dbReference>
<dbReference type="SUPFAM" id="SSF51197">
    <property type="entry name" value="Clavaminate synthase-like"/>
    <property type="match status" value="1"/>
</dbReference>
<keyword evidence="3" id="KW-0227">DNA damage</keyword>
<protein>
    <submittedName>
        <fullName evidence="10">Alpha-ketoglutarate-dependent dioxygenase AlkB</fullName>
    </submittedName>
</protein>
<keyword evidence="11" id="KW-1185">Reference proteome</keyword>
<evidence type="ECO:0000256" key="4">
    <source>
        <dbReference type="ARBA" id="ARBA00022842"/>
    </source>
</evidence>
<evidence type="ECO:0000256" key="3">
    <source>
        <dbReference type="ARBA" id="ARBA00022763"/>
    </source>
</evidence>
<dbReference type="InterPro" id="IPR005123">
    <property type="entry name" value="Oxoglu/Fe-dep_dioxygenase_dom"/>
</dbReference>
<dbReference type="PANTHER" id="PTHR31212">
    <property type="entry name" value="ALPHA-KETOGLUTARATE-DEPENDENT DIOXYGENASE ALKB HOMOLOG 3"/>
    <property type="match status" value="1"/>
</dbReference>
<evidence type="ECO:0000256" key="2">
    <source>
        <dbReference type="ARBA" id="ARBA00022723"/>
    </source>
</evidence>
<evidence type="ECO:0000256" key="1">
    <source>
        <dbReference type="ARBA" id="ARBA00001954"/>
    </source>
</evidence>
<keyword evidence="7" id="KW-0408">Iron</keyword>
<keyword evidence="4" id="KW-0460">Magnesium</keyword>
<dbReference type="GO" id="GO:0051213">
    <property type="term" value="F:dioxygenase activity"/>
    <property type="evidence" value="ECO:0007669"/>
    <property type="project" value="UniProtKB-KW"/>
</dbReference>
<dbReference type="Gene3D" id="2.60.120.590">
    <property type="entry name" value="Alpha-ketoglutarate-dependent dioxygenase AlkB-like"/>
    <property type="match status" value="1"/>
</dbReference>
<keyword evidence="6" id="KW-0560">Oxidoreductase</keyword>
<name>A0A7Z1IKU3_9GAMM</name>
<dbReference type="EMBL" id="NEFY01000029">
    <property type="protein sequence ID" value="OZC34706.1"/>
    <property type="molecule type" value="Genomic_DNA"/>
</dbReference>
<evidence type="ECO:0000256" key="7">
    <source>
        <dbReference type="ARBA" id="ARBA00023004"/>
    </source>
</evidence>
<dbReference type="GO" id="GO:0046872">
    <property type="term" value="F:metal ion binding"/>
    <property type="evidence" value="ECO:0007669"/>
    <property type="project" value="UniProtKB-KW"/>
</dbReference>
<dbReference type="GO" id="GO:0016705">
    <property type="term" value="F:oxidoreductase activity, acting on paired donors, with incorporation or reduction of molecular oxygen"/>
    <property type="evidence" value="ECO:0007669"/>
    <property type="project" value="UniProtKB-ARBA"/>
</dbReference>